<keyword evidence="6" id="KW-0539">Nucleus</keyword>
<organism evidence="9 10">
    <name type="scientific">Pristionchus entomophagus</name>
    <dbReference type="NCBI Taxonomy" id="358040"/>
    <lineage>
        <taxon>Eukaryota</taxon>
        <taxon>Metazoa</taxon>
        <taxon>Ecdysozoa</taxon>
        <taxon>Nematoda</taxon>
        <taxon>Chromadorea</taxon>
        <taxon>Rhabditida</taxon>
        <taxon>Rhabditina</taxon>
        <taxon>Diplogasteromorpha</taxon>
        <taxon>Diplogasteroidea</taxon>
        <taxon>Neodiplogasteridae</taxon>
        <taxon>Pristionchus</taxon>
    </lineage>
</organism>
<dbReference type="AlphaFoldDB" id="A0AAV5SGL9"/>
<feature type="compositionally biased region" description="Basic and acidic residues" evidence="7">
    <location>
        <begin position="67"/>
        <end position="86"/>
    </location>
</feature>
<evidence type="ECO:0000256" key="3">
    <source>
        <dbReference type="ARBA" id="ARBA00023125"/>
    </source>
</evidence>
<evidence type="ECO:0000256" key="1">
    <source>
        <dbReference type="ARBA" id="ARBA00007628"/>
    </source>
</evidence>
<dbReference type="InterPro" id="IPR011598">
    <property type="entry name" value="bHLH_dom"/>
</dbReference>
<dbReference type="PANTHER" id="PTHR10328:SF3">
    <property type="entry name" value="PROTEIN MAX"/>
    <property type="match status" value="1"/>
</dbReference>
<feature type="domain" description="BHLH" evidence="8">
    <location>
        <begin position="71"/>
        <end position="122"/>
    </location>
</feature>
<evidence type="ECO:0000256" key="6">
    <source>
        <dbReference type="ARBA" id="ARBA00023242"/>
    </source>
</evidence>
<evidence type="ECO:0000256" key="5">
    <source>
        <dbReference type="ARBA" id="ARBA00023163"/>
    </source>
</evidence>
<dbReference type="GO" id="GO:0003700">
    <property type="term" value="F:DNA-binding transcription factor activity"/>
    <property type="evidence" value="ECO:0007669"/>
    <property type="project" value="TreeGrafter"/>
</dbReference>
<comment type="caution">
    <text evidence="9">The sequence shown here is derived from an EMBL/GenBank/DDBJ whole genome shotgun (WGS) entry which is preliminary data.</text>
</comment>
<dbReference type="GO" id="GO:0045944">
    <property type="term" value="P:positive regulation of transcription by RNA polymerase II"/>
    <property type="evidence" value="ECO:0007669"/>
    <property type="project" value="TreeGrafter"/>
</dbReference>
<dbReference type="GO" id="GO:0046983">
    <property type="term" value="F:protein dimerization activity"/>
    <property type="evidence" value="ECO:0007669"/>
    <property type="project" value="InterPro"/>
</dbReference>
<keyword evidence="10" id="KW-1185">Reference proteome</keyword>
<evidence type="ECO:0000313" key="10">
    <source>
        <dbReference type="Proteomes" id="UP001432027"/>
    </source>
</evidence>
<dbReference type="Proteomes" id="UP001432027">
    <property type="component" value="Unassembled WGS sequence"/>
</dbReference>
<dbReference type="SMART" id="SM00353">
    <property type="entry name" value="HLH"/>
    <property type="match status" value="1"/>
</dbReference>
<dbReference type="InterPro" id="IPR036638">
    <property type="entry name" value="HLH_DNA-bd_sf"/>
</dbReference>
<dbReference type="GO" id="GO:0003677">
    <property type="term" value="F:DNA binding"/>
    <property type="evidence" value="ECO:0007669"/>
    <property type="project" value="UniProtKB-KW"/>
</dbReference>
<protein>
    <recommendedName>
        <fullName evidence="8">BHLH domain-containing protein</fullName>
    </recommendedName>
</protein>
<dbReference type="PROSITE" id="PS50888">
    <property type="entry name" value="BHLH"/>
    <property type="match status" value="1"/>
</dbReference>
<feature type="region of interest" description="Disordered" evidence="7">
    <location>
        <begin position="13"/>
        <end position="86"/>
    </location>
</feature>
<dbReference type="Gene3D" id="4.10.280.10">
    <property type="entry name" value="Helix-loop-helix DNA-binding domain"/>
    <property type="match status" value="1"/>
</dbReference>
<evidence type="ECO:0000256" key="7">
    <source>
        <dbReference type="SAM" id="MobiDB-lite"/>
    </source>
</evidence>
<reference evidence="9" key="1">
    <citation type="submission" date="2023-10" db="EMBL/GenBank/DDBJ databases">
        <title>Genome assembly of Pristionchus species.</title>
        <authorList>
            <person name="Yoshida K."/>
            <person name="Sommer R.J."/>
        </authorList>
    </citation>
    <scope>NUCLEOTIDE SEQUENCE</scope>
    <source>
        <strain evidence="9">RS0144</strain>
    </source>
</reference>
<evidence type="ECO:0000259" key="8">
    <source>
        <dbReference type="PROSITE" id="PS50888"/>
    </source>
</evidence>
<comment type="similarity">
    <text evidence="1">Belongs to the MAX family.</text>
</comment>
<feature type="non-terminal residue" evidence="9">
    <location>
        <position position="1"/>
    </location>
</feature>
<sequence>YSDSSIMLPVLLPSTASSVIPPPPHERSIIGGRKRSNDSVDQYPLANRNSSWDVSDDDSASTPRWTMLDDERRSQHNEREKRRRDRINDRFLLLRDAIPALKHEKPSRSLILKRAAEYIAIINHRVTQQSKIIEHLQRKNEPL</sequence>
<evidence type="ECO:0000256" key="2">
    <source>
        <dbReference type="ARBA" id="ARBA00023015"/>
    </source>
</evidence>
<feature type="non-terminal residue" evidence="9">
    <location>
        <position position="143"/>
    </location>
</feature>
<dbReference type="GO" id="GO:0090575">
    <property type="term" value="C:RNA polymerase II transcription regulator complex"/>
    <property type="evidence" value="ECO:0007669"/>
    <property type="project" value="TreeGrafter"/>
</dbReference>
<dbReference type="PANTHER" id="PTHR10328">
    <property type="entry name" value="PROTEIN MAX MYC-ASSOCIATED FACTOR X"/>
    <property type="match status" value="1"/>
</dbReference>
<evidence type="ECO:0000313" key="9">
    <source>
        <dbReference type="EMBL" id="GMS82009.1"/>
    </source>
</evidence>
<dbReference type="SUPFAM" id="SSF47459">
    <property type="entry name" value="HLH, helix-loop-helix DNA-binding domain"/>
    <property type="match status" value="1"/>
</dbReference>
<accession>A0AAV5SGL9</accession>
<keyword evidence="5" id="KW-0804">Transcription</keyword>
<keyword evidence="4" id="KW-0010">Activator</keyword>
<keyword evidence="3" id="KW-0238">DNA-binding</keyword>
<gene>
    <name evidence="9" type="ORF">PENTCL1PPCAC_4184</name>
</gene>
<proteinExistence type="inferred from homology"/>
<dbReference type="EMBL" id="BTSX01000001">
    <property type="protein sequence ID" value="GMS82009.1"/>
    <property type="molecule type" value="Genomic_DNA"/>
</dbReference>
<evidence type="ECO:0000256" key="4">
    <source>
        <dbReference type="ARBA" id="ARBA00023159"/>
    </source>
</evidence>
<keyword evidence="2" id="KW-0805">Transcription regulation</keyword>
<name>A0AAV5SGL9_9BILA</name>
<dbReference type="Pfam" id="PF00010">
    <property type="entry name" value="HLH"/>
    <property type="match status" value="1"/>
</dbReference>